<keyword evidence="4" id="KW-1185">Reference proteome</keyword>
<comment type="caution">
    <text evidence="3">The sequence shown here is derived from an EMBL/GenBank/DDBJ whole genome shotgun (WGS) entry which is preliminary data.</text>
</comment>
<dbReference type="Proteomes" id="UP001148614">
    <property type="component" value="Unassembled WGS sequence"/>
</dbReference>
<organism evidence="3 4">
    <name type="scientific">Xylaria arbuscula</name>
    <dbReference type="NCBI Taxonomy" id="114810"/>
    <lineage>
        <taxon>Eukaryota</taxon>
        <taxon>Fungi</taxon>
        <taxon>Dikarya</taxon>
        <taxon>Ascomycota</taxon>
        <taxon>Pezizomycotina</taxon>
        <taxon>Sordariomycetes</taxon>
        <taxon>Xylariomycetidae</taxon>
        <taxon>Xylariales</taxon>
        <taxon>Xylariaceae</taxon>
        <taxon>Xylaria</taxon>
    </lineage>
</organism>
<sequence length="362" mass="37619">MADVNLNKSYGSCWSNVNVALEDDYIPCGNADSGNSYACCHYGDNCLSSNACYHGKCEFFLFYMHLVECPGPLQSAHKGFADGITYLAGCTDQDFSGPACQNKGKFFNQSWVGLTRCDPDKNAWAGCPEEDGVVGSSPPTSNCKCKEETVLFEDMPMLDNIASLPQRLGGSISWFPGHTPTRTSSASTKTSHSSISVSQGSGEGTTQSSTDGLTESALPTSITSPTLATATAPANAHATRLNAGAKAGIAVGSVIGALLVAFLVTILIRKRRAAKANPSVQPFLPTTEPEPEPIQPEPSAPTFSTLGGFKAELPAEGPPSANSLAPSSIPNSPSPSPVIKSIASYVNDTNSVPAISAGGLCK</sequence>
<protein>
    <submittedName>
        <fullName evidence="3">Uncharacterized protein</fullName>
    </submittedName>
</protein>
<feature type="compositionally biased region" description="Low complexity" evidence="1">
    <location>
        <begin position="318"/>
        <end position="335"/>
    </location>
</feature>
<evidence type="ECO:0000313" key="4">
    <source>
        <dbReference type="Proteomes" id="UP001148614"/>
    </source>
</evidence>
<keyword evidence="2" id="KW-0472">Membrane</keyword>
<reference evidence="3" key="1">
    <citation type="submission" date="2022-07" db="EMBL/GenBank/DDBJ databases">
        <title>Genome Sequence of Xylaria arbuscula.</title>
        <authorList>
            <person name="Buettner E."/>
        </authorList>
    </citation>
    <scope>NUCLEOTIDE SEQUENCE</scope>
    <source>
        <strain evidence="3">VT107</strain>
    </source>
</reference>
<evidence type="ECO:0000313" key="3">
    <source>
        <dbReference type="EMBL" id="KAJ3563534.1"/>
    </source>
</evidence>
<dbReference type="EMBL" id="JANPWZ010001746">
    <property type="protein sequence ID" value="KAJ3563534.1"/>
    <property type="molecule type" value="Genomic_DNA"/>
</dbReference>
<gene>
    <name evidence="3" type="ORF">NPX13_g8164</name>
</gene>
<dbReference type="AlphaFoldDB" id="A0A9W8TKF2"/>
<accession>A0A9W8TKF2</accession>
<feature type="transmembrane region" description="Helical" evidence="2">
    <location>
        <begin position="247"/>
        <end position="268"/>
    </location>
</feature>
<evidence type="ECO:0000256" key="2">
    <source>
        <dbReference type="SAM" id="Phobius"/>
    </source>
</evidence>
<dbReference type="VEuPathDB" id="FungiDB:F4678DRAFT_394294"/>
<name>A0A9W8TKF2_9PEZI</name>
<feature type="region of interest" description="Disordered" evidence="1">
    <location>
        <begin position="277"/>
        <end position="335"/>
    </location>
</feature>
<evidence type="ECO:0000256" key="1">
    <source>
        <dbReference type="SAM" id="MobiDB-lite"/>
    </source>
</evidence>
<proteinExistence type="predicted"/>
<keyword evidence="2" id="KW-0812">Transmembrane</keyword>
<keyword evidence="2" id="KW-1133">Transmembrane helix</keyword>
<feature type="region of interest" description="Disordered" evidence="1">
    <location>
        <begin position="175"/>
        <end position="219"/>
    </location>
</feature>
<feature type="compositionally biased region" description="Low complexity" evidence="1">
    <location>
        <begin position="179"/>
        <end position="210"/>
    </location>
</feature>